<keyword evidence="2" id="KW-0808">Transferase</keyword>
<proteinExistence type="predicted"/>
<dbReference type="Gene3D" id="3.90.1150.10">
    <property type="entry name" value="Aspartate Aminotransferase, domain 1"/>
    <property type="match status" value="1"/>
</dbReference>
<dbReference type="InterPro" id="IPR000192">
    <property type="entry name" value="Aminotrans_V_dom"/>
</dbReference>
<dbReference type="EMBL" id="LAVA02000097">
    <property type="protein sequence ID" value="OIJ63729.1"/>
    <property type="molecule type" value="Genomic_DNA"/>
</dbReference>
<sequence length="383" mass="41053">MPDPTPARGAAPHLTPAPDAFRKRFPALERRVHLAGCSLGARSTDLDGALARMLDDMADGGAPWALFEEQVRLAREQFAALVGARTDQVAVVPNASVGAYQVASALEWTERPKVVTATLEFPSVAHVWLAQRPRGAEVVHVARADEYAAAADARTRLVSVPLIGYQYADRLPVEDIARAAHEAGGEVFVDAYQAVGVAPVDVRELGCDYLVAGTAKYLLGLPGLAFLYVREPARMDREPRLTGWFGRVDPFAFDPTRLDFAPTAARFETGTPAIPACYAANAGLGLIRSLDPETVRAHVHDLGDLAADRLTALGHRVRAVPRERRGAHIGLLTPDPPALAAHLADRGIAVSPRGDVVRLSFHYYNNADDVAALCAALGAPKQH</sequence>
<dbReference type="InterPro" id="IPR015421">
    <property type="entry name" value="PyrdxlP-dep_Trfase_major"/>
</dbReference>
<keyword evidence="2" id="KW-0032">Aminotransferase</keyword>
<gene>
    <name evidence="2" type="ORF">WN71_032970</name>
</gene>
<protein>
    <submittedName>
        <fullName evidence="2">Aminotransferase</fullName>
    </submittedName>
</protein>
<evidence type="ECO:0000313" key="3">
    <source>
        <dbReference type="Proteomes" id="UP000034196"/>
    </source>
</evidence>
<dbReference type="Proteomes" id="UP000034196">
    <property type="component" value="Unassembled WGS sequence"/>
</dbReference>
<keyword evidence="3" id="KW-1185">Reference proteome</keyword>
<dbReference type="SUPFAM" id="SSF53383">
    <property type="entry name" value="PLP-dependent transferases"/>
    <property type="match status" value="1"/>
</dbReference>
<dbReference type="InterPro" id="IPR015422">
    <property type="entry name" value="PyrdxlP-dep_Trfase_small"/>
</dbReference>
<comment type="caution">
    <text evidence="2">The sequence shown here is derived from an EMBL/GenBank/DDBJ whole genome shotgun (WGS) entry which is preliminary data.</text>
</comment>
<evidence type="ECO:0000313" key="2">
    <source>
        <dbReference type="EMBL" id="OIJ63729.1"/>
    </source>
</evidence>
<accession>A0A1J4NMT0</accession>
<dbReference type="Pfam" id="PF00266">
    <property type="entry name" value="Aminotran_5"/>
    <property type="match status" value="1"/>
</dbReference>
<name>A0A1J4NMT0_9ACTN</name>
<dbReference type="AlphaFoldDB" id="A0A1J4NMT0"/>
<dbReference type="Gene3D" id="3.40.640.10">
    <property type="entry name" value="Type I PLP-dependent aspartate aminotransferase-like (Major domain)"/>
    <property type="match status" value="1"/>
</dbReference>
<dbReference type="PANTHER" id="PTHR43586">
    <property type="entry name" value="CYSTEINE DESULFURASE"/>
    <property type="match status" value="1"/>
</dbReference>
<reference evidence="2" key="1">
    <citation type="submission" date="2016-10" db="EMBL/GenBank/DDBJ databases">
        <title>Genome sequence of Streptomyces mangrovisoli MUSC 149.</title>
        <authorList>
            <person name="Lee L.-H."/>
            <person name="Ser H.-L."/>
        </authorList>
    </citation>
    <scope>NUCLEOTIDE SEQUENCE [LARGE SCALE GENOMIC DNA]</scope>
    <source>
        <strain evidence="2">MUSC 149</strain>
    </source>
</reference>
<organism evidence="2 3">
    <name type="scientific">Streptomyces mangrovisoli</name>
    <dbReference type="NCBI Taxonomy" id="1428628"/>
    <lineage>
        <taxon>Bacteria</taxon>
        <taxon>Bacillati</taxon>
        <taxon>Actinomycetota</taxon>
        <taxon>Actinomycetes</taxon>
        <taxon>Kitasatosporales</taxon>
        <taxon>Streptomycetaceae</taxon>
        <taxon>Streptomyces</taxon>
    </lineage>
</organism>
<dbReference type="OrthoDB" id="9808002at2"/>
<dbReference type="STRING" id="1428628.WN71_032970"/>
<dbReference type="GO" id="GO:0008483">
    <property type="term" value="F:transaminase activity"/>
    <property type="evidence" value="ECO:0007669"/>
    <property type="project" value="UniProtKB-KW"/>
</dbReference>
<dbReference type="InterPro" id="IPR015424">
    <property type="entry name" value="PyrdxlP-dep_Trfase"/>
</dbReference>
<dbReference type="PANTHER" id="PTHR43586:SF15">
    <property type="entry name" value="BLR3095 PROTEIN"/>
    <property type="match status" value="1"/>
</dbReference>
<feature type="domain" description="Aminotransferase class V" evidence="1">
    <location>
        <begin position="67"/>
        <end position="373"/>
    </location>
</feature>
<evidence type="ECO:0000259" key="1">
    <source>
        <dbReference type="Pfam" id="PF00266"/>
    </source>
</evidence>